<name>A0A7W9PUU2_9ACTN</name>
<comment type="caution">
    <text evidence="2">The sequence shown here is derived from an EMBL/GenBank/DDBJ whole genome shotgun (WGS) entry which is preliminary data.</text>
</comment>
<evidence type="ECO:0000313" key="3">
    <source>
        <dbReference type="Proteomes" id="UP000585836"/>
    </source>
</evidence>
<feature type="transmembrane region" description="Helical" evidence="1">
    <location>
        <begin position="6"/>
        <end position="23"/>
    </location>
</feature>
<keyword evidence="1" id="KW-0472">Membrane</keyword>
<sequence length="32" mass="3576">METDMSGALIYSVLIIVVFRTLAVRKYRSATA</sequence>
<keyword evidence="1" id="KW-0812">Transmembrane</keyword>
<keyword evidence="1" id="KW-1133">Transmembrane helix</keyword>
<evidence type="ECO:0000313" key="2">
    <source>
        <dbReference type="EMBL" id="MBB5927562.1"/>
    </source>
</evidence>
<gene>
    <name evidence="2" type="ORF">FHS34_003020</name>
</gene>
<proteinExistence type="predicted"/>
<accession>A0A7W9PUU2</accession>
<reference evidence="2 3" key="1">
    <citation type="submission" date="2020-08" db="EMBL/GenBank/DDBJ databases">
        <title>Genomic Encyclopedia of Type Strains, Phase III (KMG-III): the genomes of soil and plant-associated and newly described type strains.</title>
        <authorList>
            <person name="Whitman W."/>
        </authorList>
    </citation>
    <scope>NUCLEOTIDE SEQUENCE [LARGE SCALE GENOMIC DNA]</scope>
    <source>
        <strain evidence="2 3">CECT 3313</strain>
    </source>
</reference>
<dbReference type="AlphaFoldDB" id="A0A7W9PUU2"/>
<dbReference type="Proteomes" id="UP000585836">
    <property type="component" value="Unassembled WGS sequence"/>
</dbReference>
<evidence type="ECO:0000256" key="1">
    <source>
        <dbReference type="SAM" id="Phobius"/>
    </source>
</evidence>
<organism evidence="2 3">
    <name type="scientific">Streptomyces echinatus</name>
    <dbReference type="NCBI Taxonomy" id="67293"/>
    <lineage>
        <taxon>Bacteria</taxon>
        <taxon>Bacillati</taxon>
        <taxon>Actinomycetota</taxon>
        <taxon>Actinomycetes</taxon>
        <taxon>Kitasatosporales</taxon>
        <taxon>Streptomycetaceae</taxon>
        <taxon>Streptomyces</taxon>
    </lineage>
</organism>
<protein>
    <submittedName>
        <fullName evidence="2">Uncharacterized protein</fullName>
    </submittedName>
</protein>
<dbReference type="EMBL" id="JACHJK010000004">
    <property type="protein sequence ID" value="MBB5927562.1"/>
    <property type="molecule type" value="Genomic_DNA"/>
</dbReference>
<keyword evidence="3" id="KW-1185">Reference proteome</keyword>